<dbReference type="PRINTS" id="PR00111">
    <property type="entry name" value="ABHYDROLASE"/>
</dbReference>
<reference evidence="2 3" key="1">
    <citation type="submission" date="2023-07" db="EMBL/GenBank/DDBJ databases">
        <title>Genomic Encyclopedia of Type Strains, Phase IV (KMG-IV): sequencing the most valuable type-strain genomes for metagenomic binning, comparative biology and taxonomic classification.</title>
        <authorList>
            <person name="Goeker M."/>
        </authorList>
    </citation>
    <scope>NUCLEOTIDE SEQUENCE [LARGE SCALE GENOMIC DNA]</scope>
    <source>
        <strain evidence="2 3">DSM 19619</strain>
    </source>
</reference>
<gene>
    <name evidence="2" type="ORF">QO011_003336</name>
</gene>
<dbReference type="EMBL" id="JAUSVX010000005">
    <property type="protein sequence ID" value="MDQ0470320.1"/>
    <property type="molecule type" value="Genomic_DNA"/>
</dbReference>
<dbReference type="Proteomes" id="UP001242480">
    <property type="component" value="Unassembled WGS sequence"/>
</dbReference>
<dbReference type="InterPro" id="IPR050266">
    <property type="entry name" value="AB_hydrolase_sf"/>
</dbReference>
<accession>A0ABU0J7R8</accession>
<evidence type="ECO:0000259" key="1">
    <source>
        <dbReference type="Pfam" id="PF12697"/>
    </source>
</evidence>
<feature type="domain" description="AB hydrolase-1" evidence="1">
    <location>
        <begin position="46"/>
        <end position="271"/>
    </location>
</feature>
<comment type="caution">
    <text evidence="2">The sequence shown here is derived from an EMBL/GenBank/DDBJ whole genome shotgun (WGS) entry which is preliminary data.</text>
</comment>
<proteinExistence type="predicted"/>
<evidence type="ECO:0000313" key="2">
    <source>
        <dbReference type="EMBL" id="MDQ0470320.1"/>
    </source>
</evidence>
<sequence>MCSFHVVDPAGEAAPTDVGTAGHGRTTAADGLALDYAVRGGGGPTLILVHGWSCSQDFWRFQLQPLAERFRVVTLDLAGHGRSPAAPEARAWSMAAHAGDVMAVADAVGAERFALVGHSMGGAVAIEAALLAGPRCRLVLGVDTFEDAAFYGACRPAEIAARLRRFEAGFAAALQAMVTRITASRTDRAVVAEIADGMARNDPALALRVLGALLAWDIGPRWPQLACPVETINSALLAPGIERLALDGLVVHAMAGVGHFPMMEDPAAFNALALSILERRLLP</sequence>
<dbReference type="InterPro" id="IPR000073">
    <property type="entry name" value="AB_hydrolase_1"/>
</dbReference>
<dbReference type="Gene3D" id="3.40.50.1820">
    <property type="entry name" value="alpha/beta hydrolase"/>
    <property type="match status" value="1"/>
</dbReference>
<dbReference type="PANTHER" id="PTHR43798">
    <property type="entry name" value="MONOACYLGLYCEROL LIPASE"/>
    <property type="match status" value="1"/>
</dbReference>
<organism evidence="2 3">
    <name type="scientific">Labrys wisconsinensis</name>
    <dbReference type="NCBI Taxonomy" id="425677"/>
    <lineage>
        <taxon>Bacteria</taxon>
        <taxon>Pseudomonadati</taxon>
        <taxon>Pseudomonadota</taxon>
        <taxon>Alphaproteobacteria</taxon>
        <taxon>Hyphomicrobiales</taxon>
        <taxon>Xanthobacteraceae</taxon>
        <taxon>Labrys</taxon>
    </lineage>
</organism>
<dbReference type="SUPFAM" id="SSF53474">
    <property type="entry name" value="alpha/beta-Hydrolases"/>
    <property type="match status" value="1"/>
</dbReference>
<dbReference type="RefSeq" id="WP_307274118.1">
    <property type="nucleotide sequence ID" value="NZ_JAUSVX010000005.1"/>
</dbReference>
<name>A0ABU0J7R8_9HYPH</name>
<evidence type="ECO:0000313" key="3">
    <source>
        <dbReference type="Proteomes" id="UP001242480"/>
    </source>
</evidence>
<dbReference type="InterPro" id="IPR029058">
    <property type="entry name" value="AB_hydrolase_fold"/>
</dbReference>
<dbReference type="Pfam" id="PF12697">
    <property type="entry name" value="Abhydrolase_6"/>
    <property type="match status" value="1"/>
</dbReference>
<keyword evidence="3" id="KW-1185">Reference proteome</keyword>
<protein>
    <submittedName>
        <fullName evidence="2">Pimeloyl-ACP methyl ester carboxylesterase</fullName>
    </submittedName>
</protein>